<dbReference type="EMBL" id="CAKOFQ010008805">
    <property type="protein sequence ID" value="CAH2016060.1"/>
    <property type="molecule type" value="Genomic_DNA"/>
</dbReference>
<organism evidence="2 3">
    <name type="scientific">Acanthoscelides obtectus</name>
    <name type="common">Bean weevil</name>
    <name type="synonym">Bruchus obtectus</name>
    <dbReference type="NCBI Taxonomy" id="200917"/>
    <lineage>
        <taxon>Eukaryota</taxon>
        <taxon>Metazoa</taxon>
        <taxon>Ecdysozoa</taxon>
        <taxon>Arthropoda</taxon>
        <taxon>Hexapoda</taxon>
        <taxon>Insecta</taxon>
        <taxon>Pterygota</taxon>
        <taxon>Neoptera</taxon>
        <taxon>Endopterygota</taxon>
        <taxon>Coleoptera</taxon>
        <taxon>Polyphaga</taxon>
        <taxon>Cucujiformia</taxon>
        <taxon>Chrysomeloidea</taxon>
        <taxon>Chrysomelidae</taxon>
        <taxon>Bruchinae</taxon>
        <taxon>Bruchini</taxon>
        <taxon>Acanthoscelides</taxon>
    </lineage>
</organism>
<dbReference type="Proteomes" id="UP001152888">
    <property type="component" value="Unassembled WGS sequence"/>
</dbReference>
<gene>
    <name evidence="2" type="ORF">ACAOBT_LOCUS35118</name>
</gene>
<proteinExistence type="predicted"/>
<feature type="region of interest" description="Disordered" evidence="1">
    <location>
        <begin position="59"/>
        <end position="109"/>
    </location>
</feature>
<protein>
    <submittedName>
        <fullName evidence="2">Uncharacterized protein</fullName>
    </submittedName>
</protein>
<name>A0A9P0MMB6_ACAOB</name>
<feature type="compositionally biased region" description="Basic and acidic residues" evidence="1">
    <location>
        <begin position="98"/>
        <end position="109"/>
    </location>
</feature>
<comment type="caution">
    <text evidence="2">The sequence shown here is derived from an EMBL/GenBank/DDBJ whole genome shotgun (WGS) entry which is preliminary data.</text>
</comment>
<dbReference type="AlphaFoldDB" id="A0A9P0MMB6"/>
<evidence type="ECO:0000313" key="2">
    <source>
        <dbReference type="EMBL" id="CAH2016060.1"/>
    </source>
</evidence>
<accession>A0A9P0MMB6</accession>
<keyword evidence="3" id="KW-1185">Reference proteome</keyword>
<sequence length="154" mass="17313">MLVKRQQTHFEVAALLTEAYTISATTSNAVNGFRASGVWPVNRNVVSDTDFVASENLMIPDTVGPEKEDTPSEVTDVANENQANLAQEDPVPSTSRLTQEEKMRPHKDSKTVLIEKISPLPKPKIVKELGERARKRWHYCQKALIKMSLRKNMP</sequence>
<evidence type="ECO:0000256" key="1">
    <source>
        <dbReference type="SAM" id="MobiDB-lite"/>
    </source>
</evidence>
<evidence type="ECO:0000313" key="3">
    <source>
        <dbReference type="Proteomes" id="UP001152888"/>
    </source>
</evidence>
<reference evidence="2" key="1">
    <citation type="submission" date="2022-03" db="EMBL/GenBank/DDBJ databases">
        <authorList>
            <person name="Sayadi A."/>
        </authorList>
    </citation>
    <scope>NUCLEOTIDE SEQUENCE</scope>
</reference>
<dbReference type="OrthoDB" id="10071617at2759"/>